<dbReference type="FunFam" id="3.30.160.60:FF:000624">
    <property type="entry name" value="zinc finger protein 697"/>
    <property type="match status" value="2"/>
</dbReference>
<dbReference type="InterPro" id="IPR000953">
    <property type="entry name" value="Chromo/chromo_shadow_dom"/>
</dbReference>
<evidence type="ECO:0000259" key="17">
    <source>
        <dbReference type="PROSITE" id="PS50157"/>
    </source>
</evidence>
<dbReference type="Gene3D" id="2.40.50.40">
    <property type="match status" value="1"/>
</dbReference>
<keyword evidence="6" id="KW-0677">Repeat</keyword>
<dbReference type="CDD" id="cd00024">
    <property type="entry name" value="CD_CSD"/>
    <property type="match status" value="1"/>
</dbReference>
<dbReference type="SUPFAM" id="SSF57667">
    <property type="entry name" value="beta-beta-alpha zinc fingers"/>
    <property type="match status" value="5"/>
</dbReference>
<accession>A0A7M5WR12</accession>
<feature type="domain" description="C2H2-type" evidence="17">
    <location>
        <begin position="445"/>
        <end position="472"/>
    </location>
</feature>
<evidence type="ECO:0000256" key="9">
    <source>
        <dbReference type="ARBA" id="ARBA00022843"/>
    </source>
</evidence>
<dbReference type="GO" id="GO:0000978">
    <property type="term" value="F:RNA polymerase II cis-regulatory region sequence-specific DNA binding"/>
    <property type="evidence" value="ECO:0007669"/>
    <property type="project" value="TreeGrafter"/>
</dbReference>
<keyword evidence="13" id="KW-0539">Nucleus</keyword>
<dbReference type="RefSeq" id="XP_066923143.1">
    <property type="nucleotide sequence ID" value="XM_067067042.1"/>
</dbReference>
<evidence type="ECO:0000256" key="12">
    <source>
        <dbReference type="ARBA" id="ARBA00023163"/>
    </source>
</evidence>
<dbReference type="SUPFAM" id="SSF54160">
    <property type="entry name" value="Chromo domain-like"/>
    <property type="match status" value="1"/>
</dbReference>
<evidence type="ECO:0000256" key="15">
    <source>
        <dbReference type="SAM" id="MobiDB-lite"/>
    </source>
</evidence>
<organism evidence="18 19">
    <name type="scientific">Clytia hemisphaerica</name>
    <dbReference type="NCBI Taxonomy" id="252671"/>
    <lineage>
        <taxon>Eukaryota</taxon>
        <taxon>Metazoa</taxon>
        <taxon>Cnidaria</taxon>
        <taxon>Hydrozoa</taxon>
        <taxon>Hydroidolina</taxon>
        <taxon>Leptothecata</taxon>
        <taxon>Obeliida</taxon>
        <taxon>Clytiidae</taxon>
        <taxon>Clytia</taxon>
    </lineage>
</organism>
<keyword evidence="10" id="KW-0805">Transcription regulation</keyword>
<dbReference type="GeneID" id="136810476"/>
<feature type="domain" description="C2H2-type" evidence="17">
    <location>
        <begin position="501"/>
        <end position="528"/>
    </location>
</feature>
<feature type="compositionally biased region" description="Low complexity" evidence="15">
    <location>
        <begin position="110"/>
        <end position="123"/>
    </location>
</feature>
<keyword evidence="8" id="KW-0862">Zinc</keyword>
<evidence type="ECO:0008006" key="20">
    <source>
        <dbReference type="Google" id="ProtNLM"/>
    </source>
</evidence>
<evidence type="ECO:0000256" key="3">
    <source>
        <dbReference type="ARBA" id="ARBA00006991"/>
    </source>
</evidence>
<dbReference type="InterPro" id="IPR050589">
    <property type="entry name" value="Ikaros_C2H2-ZF"/>
</dbReference>
<dbReference type="FunFam" id="3.30.160.60:FF:000100">
    <property type="entry name" value="Zinc finger 45-like"/>
    <property type="match status" value="1"/>
</dbReference>
<feature type="region of interest" description="Disordered" evidence="15">
    <location>
        <begin position="603"/>
        <end position="645"/>
    </location>
</feature>
<evidence type="ECO:0000313" key="19">
    <source>
        <dbReference type="Proteomes" id="UP000594262"/>
    </source>
</evidence>
<feature type="domain" description="C2H2-type" evidence="17">
    <location>
        <begin position="529"/>
        <end position="556"/>
    </location>
</feature>
<keyword evidence="19" id="KW-1185">Reference proteome</keyword>
<dbReference type="GO" id="GO:0003700">
    <property type="term" value="F:DNA-binding transcription factor activity"/>
    <property type="evidence" value="ECO:0007669"/>
    <property type="project" value="TreeGrafter"/>
</dbReference>
<dbReference type="Pfam" id="PF00096">
    <property type="entry name" value="zf-C2H2"/>
    <property type="match status" value="8"/>
</dbReference>
<feature type="region of interest" description="Disordered" evidence="15">
    <location>
        <begin position="138"/>
        <end position="162"/>
    </location>
</feature>
<dbReference type="SMART" id="SM00298">
    <property type="entry name" value="CHROMO"/>
    <property type="match status" value="1"/>
</dbReference>
<evidence type="ECO:0000256" key="2">
    <source>
        <dbReference type="ARBA" id="ARBA00004123"/>
    </source>
</evidence>
<keyword evidence="12" id="KW-0804">Transcription</keyword>
<name>A0A7M5WR12_9CNID</name>
<evidence type="ECO:0000313" key="18">
    <source>
        <dbReference type="EnsemblMetazoa" id="CLYHEMP004072.1"/>
    </source>
</evidence>
<dbReference type="InterPro" id="IPR036236">
    <property type="entry name" value="Znf_C2H2_sf"/>
</dbReference>
<evidence type="ECO:0000256" key="6">
    <source>
        <dbReference type="ARBA" id="ARBA00022737"/>
    </source>
</evidence>
<feature type="compositionally biased region" description="Basic residues" evidence="15">
    <location>
        <begin position="632"/>
        <end position="641"/>
    </location>
</feature>
<feature type="compositionally biased region" description="Polar residues" evidence="15">
    <location>
        <begin position="616"/>
        <end position="626"/>
    </location>
</feature>
<feature type="region of interest" description="Disordered" evidence="15">
    <location>
        <begin position="73"/>
        <end position="123"/>
    </location>
</feature>
<dbReference type="PANTHER" id="PTHR24404">
    <property type="entry name" value="ZINC FINGER PROTEIN"/>
    <property type="match status" value="1"/>
</dbReference>
<sequence>MAFSGGDDFQLPIQNALNIARFSVDKILDTVLAQDNKIYYKVKWQDTWEPEDRMSHICAQQIADFWKEYQQRIQQQANSTSPSTSQSSDNTKQLQQPNEQESNPRQNSLPSLPTYSSTQQSSSSLSIQNITSNVLNLPKSQLTDGTSRVPIINGTHQTPQNITAQQPQPFQSVTQLLASSQNESTATTYPPMLSSVNSLMEPQPPTPLSVANSPAVEFQIQEVGGDKNTKTQSQNILVDNSTQQKFLAPTNQMLRTPGFHFLPNFTSLGLQSLHQAQQQSNSTQDPPSQTPSQRAQRQHKPTKKHICNVCSKEFKTNSLLKKHSVLHGPPVHYECQTCGKTFIRKTALKRHELCHQNDRPHKCHECGKGFKESSNLAKHVIIHSGERPHACDVCNARFRQLGHLLKHVVIHKPEKPYKCTSCDKAFKRKEHLRDHMIIHTGDFPFQCEFCDKKFRFKTNLKVHVMQHSGRKDFVCHICNKAFSGKASLTQHLVCHDPTHSFSCEVCQKRFSRKAHLKRHMDVHRNEPKLVCVFCKESFPDRASYKTHLLTHTGSKPFFCSICEKRFGAKSYLQQHLLTHSNDGGTFECLECHKKFHTQEILDKHTQKHLKEKTSPRKQSIETSPNQPIIKPKTNKSRKKDRPIKTVKSVKIEHSVSDFVSKTIEIASTYPLTEKRTQLNSQEILTREAVKEAVASLPIASNTPAEVDRILPASTTLNKSSEDHYESLTLPAVEQSSV</sequence>
<comment type="function">
    <text evidence="1">May be involved in transcriptional regulation.</text>
</comment>
<dbReference type="FunFam" id="3.30.160.60:FF:000226">
    <property type="entry name" value="Zinc finger protein 236 variant"/>
    <property type="match status" value="1"/>
</dbReference>
<feature type="domain" description="C2H2-type" evidence="17">
    <location>
        <begin position="389"/>
        <end position="416"/>
    </location>
</feature>
<feature type="domain" description="C2H2-type" evidence="17">
    <location>
        <begin position="557"/>
        <end position="584"/>
    </location>
</feature>
<keyword evidence="7 14" id="KW-0863">Zinc-finger</keyword>
<evidence type="ECO:0000256" key="13">
    <source>
        <dbReference type="ARBA" id="ARBA00023242"/>
    </source>
</evidence>
<reference evidence="18" key="1">
    <citation type="submission" date="2021-01" db="UniProtKB">
        <authorList>
            <consortium name="EnsemblMetazoa"/>
        </authorList>
    </citation>
    <scope>IDENTIFICATION</scope>
</reference>
<dbReference type="FunFam" id="3.30.160.60:FF:000247">
    <property type="entry name" value="Zinc finger protein 236"/>
    <property type="match status" value="1"/>
</dbReference>
<dbReference type="EnsemblMetazoa" id="CLYHEMT004072.1">
    <property type="protein sequence ID" value="CLYHEMP004072.1"/>
    <property type="gene ID" value="CLYHEMG004072"/>
</dbReference>
<evidence type="ECO:0000256" key="5">
    <source>
        <dbReference type="ARBA" id="ARBA00022723"/>
    </source>
</evidence>
<dbReference type="GO" id="GO:0006357">
    <property type="term" value="P:regulation of transcription by RNA polymerase II"/>
    <property type="evidence" value="ECO:0007669"/>
    <property type="project" value="TreeGrafter"/>
</dbReference>
<dbReference type="Proteomes" id="UP000594262">
    <property type="component" value="Unplaced"/>
</dbReference>
<feature type="region of interest" description="Disordered" evidence="15">
    <location>
        <begin position="715"/>
        <end position="737"/>
    </location>
</feature>
<dbReference type="InterPro" id="IPR016197">
    <property type="entry name" value="Chromo-like_dom_sf"/>
</dbReference>
<feature type="domain" description="C2H2-type" evidence="17">
    <location>
        <begin position="333"/>
        <end position="360"/>
    </location>
</feature>
<dbReference type="FunFam" id="3.30.160.60:FF:000065">
    <property type="entry name" value="B-cell CLL/lymphoma 6, member B"/>
    <property type="match status" value="1"/>
</dbReference>
<evidence type="ECO:0000256" key="11">
    <source>
        <dbReference type="ARBA" id="ARBA00023125"/>
    </source>
</evidence>
<evidence type="ECO:0000256" key="4">
    <source>
        <dbReference type="ARBA" id="ARBA00022499"/>
    </source>
</evidence>
<keyword evidence="5" id="KW-0479">Metal-binding</keyword>
<feature type="compositionally biased region" description="Polar residues" evidence="15">
    <location>
        <begin position="89"/>
        <end position="109"/>
    </location>
</feature>
<feature type="domain" description="C2H2-type" evidence="17">
    <location>
        <begin position="361"/>
        <end position="388"/>
    </location>
</feature>
<dbReference type="PANTHER" id="PTHR24404:SF114">
    <property type="entry name" value="KLUMPFUSS, ISOFORM B-RELATED"/>
    <property type="match status" value="1"/>
</dbReference>
<evidence type="ECO:0000256" key="10">
    <source>
        <dbReference type="ARBA" id="ARBA00023015"/>
    </source>
</evidence>
<feature type="domain" description="C2H2-type" evidence="17">
    <location>
        <begin position="473"/>
        <end position="500"/>
    </location>
</feature>
<dbReference type="PROSITE" id="PS00028">
    <property type="entry name" value="ZINC_FINGER_C2H2_1"/>
    <property type="match status" value="9"/>
</dbReference>
<keyword evidence="4" id="KW-1017">Isopeptide bond</keyword>
<dbReference type="PROSITE" id="PS50157">
    <property type="entry name" value="ZINC_FINGER_C2H2_2"/>
    <property type="match status" value="11"/>
</dbReference>
<dbReference type="GO" id="GO:0008270">
    <property type="term" value="F:zinc ion binding"/>
    <property type="evidence" value="ECO:0007669"/>
    <property type="project" value="UniProtKB-KW"/>
</dbReference>
<protein>
    <recommendedName>
        <fullName evidence="20">Zinc finger protein</fullName>
    </recommendedName>
</protein>
<comment type="subcellular location">
    <subcellularLocation>
        <location evidence="2">Nucleus</location>
    </subcellularLocation>
</comment>
<proteinExistence type="inferred from homology"/>
<dbReference type="GO" id="GO:0005634">
    <property type="term" value="C:nucleus"/>
    <property type="evidence" value="ECO:0007669"/>
    <property type="project" value="UniProtKB-SubCell"/>
</dbReference>
<dbReference type="OrthoDB" id="6021436at2759"/>
<dbReference type="SMART" id="SM00355">
    <property type="entry name" value="ZnF_C2H2"/>
    <property type="match status" value="11"/>
</dbReference>
<dbReference type="AlphaFoldDB" id="A0A7M5WR12"/>
<evidence type="ECO:0000256" key="1">
    <source>
        <dbReference type="ARBA" id="ARBA00003767"/>
    </source>
</evidence>
<dbReference type="InterPro" id="IPR013087">
    <property type="entry name" value="Znf_C2H2_type"/>
</dbReference>
<evidence type="ECO:0000259" key="16">
    <source>
        <dbReference type="PROSITE" id="PS50013"/>
    </source>
</evidence>
<dbReference type="Gene3D" id="3.30.160.60">
    <property type="entry name" value="Classic Zinc Finger"/>
    <property type="match status" value="9"/>
</dbReference>
<feature type="domain" description="C2H2-type" evidence="17">
    <location>
        <begin position="417"/>
        <end position="444"/>
    </location>
</feature>
<feature type="compositionally biased region" description="Polar residues" evidence="15">
    <location>
        <begin position="274"/>
        <end position="295"/>
    </location>
</feature>
<dbReference type="PROSITE" id="PS50013">
    <property type="entry name" value="CHROMO_2"/>
    <property type="match status" value="1"/>
</dbReference>
<feature type="compositionally biased region" description="Low complexity" evidence="15">
    <location>
        <begin position="74"/>
        <end position="88"/>
    </location>
</feature>
<keyword evidence="11" id="KW-0238">DNA-binding</keyword>
<evidence type="ECO:0000256" key="14">
    <source>
        <dbReference type="PROSITE-ProRule" id="PRU00042"/>
    </source>
</evidence>
<feature type="region of interest" description="Disordered" evidence="15">
    <location>
        <begin position="274"/>
        <end position="303"/>
    </location>
</feature>
<comment type="similarity">
    <text evidence="3">Belongs to the krueppel C2H2-type zinc-finger protein family.</text>
</comment>
<keyword evidence="9" id="KW-0832">Ubl conjugation</keyword>
<feature type="domain" description="Chromo" evidence="16">
    <location>
        <begin position="22"/>
        <end position="77"/>
    </location>
</feature>
<evidence type="ECO:0000256" key="7">
    <source>
        <dbReference type="ARBA" id="ARBA00022771"/>
    </source>
</evidence>
<evidence type="ECO:0000256" key="8">
    <source>
        <dbReference type="ARBA" id="ARBA00022833"/>
    </source>
</evidence>
<feature type="domain" description="C2H2-type" evidence="17">
    <location>
        <begin position="305"/>
        <end position="327"/>
    </location>
</feature>
<feature type="domain" description="C2H2-type" evidence="17">
    <location>
        <begin position="586"/>
        <end position="613"/>
    </location>
</feature>